<reference evidence="4" key="1">
    <citation type="submission" date="2009-10" db="EMBL/GenBank/DDBJ databases">
        <title>Diversity of trophic interactions inside an arsenic-rich microbial ecosystem.</title>
        <authorList>
            <person name="Bertin P.N."/>
            <person name="Heinrich-Salmeron A."/>
            <person name="Pelletier E."/>
            <person name="Goulhen-Chollet F."/>
            <person name="Arsene-Ploetze F."/>
            <person name="Gallien S."/>
            <person name="Calteau A."/>
            <person name="Vallenet D."/>
            <person name="Casiot C."/>
            <person name="Chane-Woon-Ming B."/>
            <person name="Giloteaux L."/>
            <person name="Barakat M."/>
            <person name="Bonnefoy V."/>
            <person name="Bruneel O."/>
            <person name="Chandler M."/>
            <person name="Cleiss J."/>
            <person name="Duran R."/>
            <person name="Elbaz-Poulichet F."/>
            <person name="Fonknechten N."/>
            <person name="Lauga B."/>
            <person name="Mornico D."/>
            <person name="Ortet P."/>
            <person name="Schaeffer C."/>
            <person name="Siguier P."/>
            <person name="Alexander Thil Smith A."/>
            <person name="Van Dorsselaer A."/>
            <person name="Weissenbach J."/>
            <person name="Medigue C."/>
            <person name="Le Paslier D."/>
        </authorList>
    </citation>
    <scope>NUCLEOTIDE SEQUENCE</scope>
</reference>
<dbReference type="EMBL" id="CABN01000045">
    <property type="protein sequence ID" value="CBH99711.1"/>
    <property type="molecule type" value="Genomic_DNA"/>
</dbReference>
<feature type="region of interest" description="Disordered" evidence="1">
    <location>
        <begin position="92"/>
        <end position="148"/>
    </location>
</feature>
<dbReference type="PANTHER" id="PTHR38730">
    <property type="entry name" value="SLL7028 PROTEIN"/>
    <property type="match status" value="1"/>
</dbReference>
<organism evidence="4">
    <name type="scientific">mine drainage metagenome</name>
    <dbReference type="NCBI Taxonomy" id="410659"/>
    <lineage>
        <taxon>unclassified sequences</taxon>
        <taxon>metagenomes</taxon>
        <taxon>ecological metagenomes</taxon>
    </lineage>
</organism>
<evidence type="ECO:0000313" key="4">
    <source>
        <dbReference type="EMBL" id="CBH99711.1"/>
    </source>
</evidence>
<dbReference type="Pfam" id="PF09967">
    <property type="entry name" value="DUF2201"/>
    <property type="match status" value="1"/>
</dbReference>
<evidence type="ECO:0000256" key="1">
    <source>
        <dbReference type="SAM" id="MobiDB-lite"/>
    </source>
</evidence>
<dbReference type="InterPro" id="IPR025154">
    <property type="entry name" value="Put_metallopeptidase_dom"/>
</dbReference>
<feature type="domain" description="Putative metallopeptidase" evidence="3">
    <location>
        <begin position="2"/>
        <end position="228"/>
    </location>
</feature>
<dbReference type="SUPFAM" id="SSF53300">
    <property type="entry name" value="vWA-like"/>
    <property type="match status" value="1"/>
</dbReference>
<accession>E6PXQ2</accession>
<gene>
    <name evidence="4" type="ORF">CARN3_0657</name>
</gene>
<dbReference type="PANTHER" id="PTHR38730:SF1">
    <property type="entry name" value="SLL7028 PROTEIN"/>
    <property type="match status" value="1"/>
</dbReference>
<proteinExistence type="predicted"/>
<name>E6PXQ2_9ZZZZ</name>
<comment type="caution">
    <text evidence="4">The sequence shown here is derived from an EMBL/GenBank/DDBJ whole genome shotgun (WGS) entry which is preliminary data.</text>
</comment>
<protein>
    <submittedName>
        <fullName evidence="4">Uncharacterized protein</fullName>
    </submittedName>
</protein>
<sequence>MATDGVSLYYNPDFVETLNAATLAGTLAHEVMHPALRHYVRRSGRDPKRWNVACDYAINPLLVDAGLNLPEGVLLDNRFRGMSAEQIYNLLDSDAAQDSGSENEERESGGERSNAELPPAGKANEPNAPVTEGGIGQVLDAPVTDKETPNIEEQIREWDIAVNQATTIAKHAGKVPAGLNRTLEGATEAGVDWRELLRRFWSETTPADYSWMRPNRRHLWTGLYLPGVVREGVGEVAIAVDCSGSVSGRQLRLFEAEVRSILEGQRPERVYVLYFDAVVQKVETYEGGQRIDLNPVGGGGTEFGPCFGWLDDRGIRPQTLVFLTDLYGSFPPSAPSYPVLWASTGSQKAPFGQVIPMRAA</sequence>
<evidence type="ECO:0000259" key="3">
    <source>
        <dbReference type="Pfam" id="PF13203"/>
    </source>
</evidence>
<feature type="domain" description="VWA-like" evidence="2">
    <location>
        <begin position="236"/>
        <end position="357"/>
    </location>
</feature>
<evidence type="ECO:0000259" key="2">
    <source>
        <dbReference type="Pfam" id="PF09967"/>
    </source>
</evidence>
<dbReference type="InterPro" id="IPR018698">
    <property type="entry name" value="VWA-like_dom"/>
</dbReference>
<dbReference type="InterPro" id="IPR036465">
    <property type="entry name" value="vWFA_dom_sf"/>
</dbReference>
<dbReference type="Pfam" id="PF13203">
    <property type="entry name" value="DUF2201_N"/>
    <property type="match status" value="1"/>
</dbReference>
<dbReference type="AlphaFoldDB" id="E6PXQ2"/>